<evidence type="ECO:0000313" key="7">
    <source>
        <dbReference type="Proteomes" id="UP000282926"/>
    </source>
</evidence>
<keyword evidence="3" id="KW-0732">Signal</keyword>
<evidence type="ECO:0008006" key="8">
    <source>
        <dbReference type="Google" id="ProtNLM"/>
    </source>
</evidence>
<dbReference type="Gene3D" id="2.130.10.130">
    <property type="entry name" value="Integrin alpha, N-terminal"/>
    <property type="match status" value="1"/>
</dbReference>
<keyword evidence="2" id="KW-0812">Transmembrane</keyword>
<evidence type="ECO:0000256" key="4">
    <source>
        <dbReference type="ARBA" id="ARBA00022989"/>
    </source>
</evidence>
<dbReference type="Proteomes" id="UP000282926">
    <property type="component" value="Unassembled WGS sequence"/>
</dbReference>
<protein>
    <recommendedName>
        <fullName evidence="8">VCBS repeat-containing protein</fullName>
    </recommendedName>
</protein>
<dbReference type="InterPro" id="IPR045232">
    <property type="entry name" value="FAM234"/>
</dbReference>
<accession>A0ABY0CQV7</accession>
<evidence type="ECO:0000256" key="2">
    <source>
        <dbReference type="ARBA" id="ARBA00022692"/>
    </source>
</evidence>
<dbReference type="SUPFAM" id="SSF69318">
    <property type="entry name" value="Integrin alpha N-terminal domain"/>
    <property type="match status" value="1"/>
</dbReference>
<evidence type="ECO:0000256" key="5">
    <source>
        <dbReference type="ARBA" id="ARBA00023136"/>
    </source>
</evidence>
<keyword evidence="7" id="KW-1185">Reference proteome</keyword>
<sequence length="900" mass="95332">MFSLRMAIMARWFGWRLLLVGVAWVWSLACSDDVAPSQCTGEGCVSCDEDTPCDEDFYCDSEGRCQEKLCEPGESQCIGGDSVRVCDANGAGFSETTACASGLCTIGRCLCTEEAGCADGERCMAGRCICQSATYCDGTCCGDDEVCGEVDGAPACVPACAGEYCGERNEICCEGDAPVCGPRGECAPSCEGQGELCGDTFEICCPRGDVCVFGECRTPGASCDFFSECDFGEYCDPALGRCMPDDFPDDLVCELEYDFDDFEPDVLWRWEGVEIGERLYANVMMTPMVADVTGDGLPNTVFTAYRPGATTSAVLVVLDGQSGETIYTNSTHGLAFGAQIALGDVDGDGRNEIAVTASGRVSMIDDLQSCPDPALDENGCYLWRQSDAVINQGSPLLYDVDGDGAVEVIAALRVLDGATGAVLVGRSGGYVYPTLIDVDGDGQLEILGSGCLWRPNLDAGTMDEVWCNTEQIPTGPDMYSAMGDVVGGERAGLPEFVITGNGNVYVVAAESGELLRQSSLPGGGNGGGPIVADFDGDGSGEFGIAGSGCYTVFDNDCVGSVDEDQPGCTRPEIAPCTRGEDCFEVEACPALAASGGTGDGVLWSVYIQDLSSSRTGSSVFDFQGDGRNEVVYNDECLLMVFDGSTGSPQFRFPNTTRTSSEYPIIVDVNGDSRTNIVVAGNNDQFSRDCRDSINARADRYPECHPEGGGSRPAWCDAGTAGVVALQDPEDRWVRTRSVWNHFSYHIENVGDNGEIVSSPEMPWTTHNTFRANRQGEVPLNAPDVAVTRAVADVRGCPPEITFSVTVENLGRSAVPSGLPVAIYNGAGTRHLQVETIDRVISPGGTAQLVFGYEAQESEFNRSLDFLIVANDDGSGEAPVRDCNPENASALIEDVVCTIVQ</sequence>
<comment type="caution">
    <text evidence="6">The sequence shown here is derived from an EMBL/GenBank/DDBJ whole genome shotgun (WGS) entry which is preliminary data.</text>
</comment>
<gene>
    <name evidence="6" type="ORF">EA187_16315</name>
</gene>
<evidence type="ECO:0000256" key="3">
    <source>
        <dbReference type="ARBA" id="ARBA00022729"/>
    </source>
</evidence>
<keyword evidence="4" id="KW-1133">Transmembrane helix</keyword>
<dbReference type="PROSITE" id="PS51257">
    <property type="entry name" value="PROKAR_LIPOPROTEIN"/>
    <property type="match status" value="1"/>
</dbReference>
<evidence type="ECO:0000313" key="6">
    <source>
        <dbReference type="EMBL" id="RVU42440.1"/>
    </source>
</evidence>
<name>A0ABY0CQV7_9DELT</name>
<keyword evidence="5" id="KW-0472">Membrane</keyword>
<comment type="subcellular location">
    <subcellularLocation>
        <location evidence="1">Membrane</location>
        <topology evidence="1">Single-pass membrane protein</topology>
    </subcellularLocation>
</comment>
<dbReference type="InterPro" id="IPR013517">
    <property type="entry name" value="FG-GAP"/>
</dbReference>
<evidence type="ECO:0000256" key="1">
    <source>
        <dbReference type="ARBA" id="ARBA00004167"/>
    </source>
</evidence>
<proteinExistence type="predicted"/>
<dbReference type="InterPro" id="IPR028994">
    <property type="entry name" value="Integrin_alpha_N"/>
</dbReference>
<dbReference type="Pfam" id="PF01839">
    <property type="entry name" value="FG-GAP"/>
    <property type="match status" value="1"/>
</dbReference>
<organism evidence="6 7">
    <name type="scientific">Lujinxingia sediminis</name>
    <dbReference type="NCBI Taxonomy" id="2480984"/>
    <lineage>
        <taxon>Bacteria</taxon>
        <taxon>Deltaproteobacteria</taxon>
        <taxon>Bradymonadales</taxon>
        <taxon>Lujinxingiaceae</taxon>
        <taxon>Lujinxingia</taxon>
    </lineage>
</organism>
<dbReference type="EMBL" id="SADD01000012">
    <property type="protein sequence ID" value="RVU42440.1"/>
    <property type="molecule type" value="Genomic_DNA"/>
</dbReference>
<dbReference type="PANTHER" id="PTHR21419">
    <property type="match status" value="1"/>
</dbReference>
<dbReference type="PANTHER" id="PTHR21419:SF23">
    <property type="entry name" value="PROTEIN DEFECTIVE IN EXINE FORMATION 1"/>
    <property type="match status" value="1"/>
</dbReference>
<reference evidence="6 7" key="1">
    <citation type="submission" date="2019-01" db="EMBL/GenBank/DDBJ databases">
        <title>Lujinxingia litoralis gen. nov., sp. nov. and Lujinxingia sediminis gen. nov., sp. nov., new members in the order Bradymonadales, isolated from coastal sediment.</title>
        <authorList>
            <person name="Li C.-M."/>
        </authorList>
    </citation>
    <scope>NUCLEOTIDE SEQUENCE [LARGE SCALE GENOMIC DNA]</scope>
    <source>
        <strain evidence="6 7">SEH01</strain>
    </source>
</reference>